<gene>
    <name evidence="2" type="ORF">B296_00015504</name>
</gene>
<dbReference type="Proteomes" id="UP000287651">
    <property type="component" value="Unassembled WGS sequence"/>
</dbReference>
<name>A0A427B551_ENSVE</name>
<feature type="region of interest" description="Disordered" evidence="1">
    <location>
        <begin position="1"/>
        <end position="33"/>
    </location>
</feature>
<organism evidence="2 3">
    <name type="scientific">Ensete ventricosum</name>
    <name type="common">Abyssinian banana</name>
    <name type="synonym">Musa ensete</name>
    <dbReference type="NCBI Taxonomy" id="4639"/>
    <lineage>
        <taxon>Eukaryota</taxon>
        <taxon>Viridiplantae</taxon>
        <taxon>Streptophyta</taxon>
        <taxon>Embryophyta</taxon>
        <taxon>Tracheophyta</taxon>
        <taxon>Spermatophyta</taxon>
        <taxon>Magnoliopsida</taxon>
        <taxon>Liliopsida</taxon>
        <taxon>Zingiberales</taxon>
        <taxon>Musaceae</taxon>
        <taxon>Ensete</taxon>
    </lineage>
</organism>
<evidence type="ECO:0000313" key="2">
    <source>
        <dbReference type="EMBL" id="RRT83605.1"/>
    </source>
</evidence>
<comment type="caution">
    <text evidence="2">The sequence shown here is derived from an EMBL/GenBank/DDBJ whole genome shotgun (WGS) entry which is preliminary data.</text>
</comment>
<dbReference type="EMBL" id="AMZH03000465">
    <property type="protein sequence ID" value="RRT83605.1"/>
    <property type="molecule type" value="Genomic_DNA"/>
</dbReference>
<accession>A0A427B551</accession>
<evidence type="ECO:0000313" key="3">
    <source>
        <dbReference type="Proteomes" id="UP000287651"/>
    </source>
</evidence>
<sequence>MQVIERGEEAMTSPDELSYPKAKRQSEGGRLGGVPQCYKGRFTDHLGLVQGNGTVMDSMAMGLVAPWYRRGRTSVEPSIPCSYRGRALVVKGAEEIENAEENSKYQDKVEGQRPRNFIRPVSMSFSSR</sequence>
<evidence type="ECO:0000256" key="1">
    <source>
        <dbReference type="SAM" id="MobiDB-lite"/>
    </source>
</evidence>
<proteinExistence type="predicted"/>
<dbReference type="AlphaFoldDB" id="A0A427B551"/>
<reference evidence="2 3" key="1">
    <citation type="journal article" date="2014" name="Agronomy (Basel)">
        <title>A Draft Genome Sequence for Ensete ventricosum, the Drought-Tolerant Tree Against Hunger.</title>
        <authorList>
            <person name="Harrison J."/>
            <person name="Moore K.A."/>
            <person name="Paszkiewicz K."/>
            <person name="Jones T."/>
            <person name="Grant M."/>
            <person name="Ambacheew D."/>
            <person name="Muzemil S."/>
            <person name="Studholme D.J."/>
        </authorList>
    </citation>
    <scope>NUCLEOTIDE SEQUENCE [LARGE SCALE GENOMIC DNA]</scope>
</reference>
<protein>
    <submittedName>
        <fullName evidence="2">Uncharacterized protein</fullName>
    </submittedName>
</protein>